<dbReference type="InterPro" id="IPR045853">
    <property type="entry name" value="Pep_chain_release_fac_I_sf"/>
</dbReference>
<comment type="caution">
    <text evidence="2">The sequence shown here is derived from an EMBL/GenBank/DDBJ whole genome shotgun (WGS) entry which is preliminary data.</text>
</comment>
<dbReference type="Gene3D" id="3.30.160.20">
    <property type="match status" value="1"/>
</dbReference>
<feature type="region of interest" description="Disordered" evidence="1">
    <location>
        <begin position="76"/>
        <end position="103"/>
    </location>
</feature>
<sequence length="220" mass="24077">MTTELSPREIFIQTYRAPDQAGGWLSADPRGVHVVHLPTHLIASCHESKSVHKNKAMALEALERELRRKGLPVAKDAPAMPKCSQPANPTISASTKRKGRTMSQKTIPVQVTFGADIAAYVTTTVYVPTGADIAQYLRENGMEIIENRGLVFDPADDTIDSFRVVEARADDKTVAEDIGLALRPHDRGLMASLLIQKHWGALTQALPADTVNEFAQLLEV</sequence>
<name>A0ABV0J0T4_9NEIS</name>
<organism evidence="2 3">
    <name type="scientific">Chromobacterium phragmitis</name>
    <dbReference type="NCBI Taxonomy" id="2202141"/>
    <lineage>
        <taxon>Bacteria</taxon>
        <taxon>Pseudomonadati</taxon>
        <taxon>Pseudomonadota</taxon>
        <taxon>Betaproteobacteria</taxon>
        <taxon>Neisseriales</taxon>
        <taxon>Chromobacteriaceae</taxon>
        <taxon>Chromobacterium</taxon>
    </lineage>
</organism>
<dbReference type="EMBL" id="JBDXMI010000008">
    <property type="protein sequence ID" value="MEO9387118.1"/>
    <property type="molecule type" value="Genomic_DNA"/>
</dbReference>
<protein>
    <submittedName>
        <fullName evidence="2">Uncharacterized protein</fullName>
    </submittedName>
</protein>
<evidence type="ECO:0000313" key="2">
    <source>
        <dbReference type="EMBL" id="MEO9387118.1"/>
    </source>
</evidence>
<accession>A0ABV0J0T4</accession>
<gene>
    <name evidence="2" type="ORF">ABI908_23775</name>
</gene>
<dbReference type="RefSeq" id="WP_347938013.1">
    <property type="nucleotide sequence ID" value="NZ_JBDXMI010000008.1"/>
</dbReference>
<dbReference type="SUPFAM" id="SSF75620">
    <property type="entry name" value="Release factor"/>
    <property type="match status" value="1"/>
</dbReference>
<reference evidence="2 3" key="1">
    <citation type="submission" date="2024-05" db="EMBL/GenBank/DDBJ databases">
        <authorList>
            <person name="De Oliveira J.P."/>
            <person name="Noriler S.A."/>
            <person name="De Oliveira A.G."/>
            <person name="Sipoli D.S."/>
        </authorList>
    </citation>
    <scope>NUCLEOTIDE SEQUENCE [LARGE SCALE GENOMIC DNA]</scope>
    <source>
        <strain evidence="2 3">LABIM192</strain>
    </source>
</reference>
<dbReference type="Proteomes" id="UP001462502">
    <property type="component" value="Unassembled WGS sequence"/>
</dbReference>
<evidence type="ECO:0000256" key="1">
    <source>
        <dbReference type="SAM" id="MobiDB-lite"/>
    </source>
</evidence>
<feature type="compositionally biased region" description="Polar residues" evidence="1">
    <location>
        <begin position="85"/>
        <end position="94"/>
    </location>
</feature>
<proteinExistence type="predicted"/>
<evidence type="ECO:0000313" key="3">
    <source>
        <dbReference type="Proteomes" id="UP001462502"/>
    </source>
</evidence>
<keyword evidence="3" id="KW-1185">Reference proteome</keyword>